<dbReference type="Proteomes" id="UP001162802">
    <property type="component" value="Unassembled WGS sequence"/>
</dbReference>
<dbReference type="CDD" id="cd00077">
    <property type="entry name" value="HDc"/>
    <property type="match status" value="1"/>
</dbReference>
<dbReference type="PANTHER" id="PTHR43155">
    <property type="entry name" value="CYCLIC DI-GMP PHOSPHODIESTERASE PA4108-RELATED"/>
    <property type="match status" value="1"/>
</dbReference>
<feature type="domain" description="HD-GYP" evidence="2">
    <location>
        <begin position="66"/>
        <end position="266"/>
    </location>
</feature>
<organism evidence="3 4">
    <name type="scientific">Novosphingobium mangrovi</name>
    <name type="common">ex Hu et al. 2023</name>
    <dbReference type="NCBI Taxonomy" id="2930094"/>
    <lineage>
        <taxon>Bacteria</taxon>
        <taxon>Pseudomonadati</taxon>
        <taxon>Pseudomonadota</taxon>
        <taxon>Alphaproteobacteria</taxon>
        <taxon>Sphingomonadales</taxon>
        <taxon>Sphingomonadaceae</taxon>
        <taxon>Novosphingobium</taxon>
    </lineage>
</organism>
<dbReference type="Gene3D" id="1.10.3210.10">
    <property type="entry name" value="Hypothetical protein af1432"/>
    <property type="match status" value="1"/>
</dbReference>
<accession>A0ABT0AGT0</accession>
<evidence type="ECO:0000256" key="1">
    <source>
        <dbReference type="SAM" id="MobiDB-lite"/>
    </source>
</evidence>
<dbReference type="SUPFAM" id="SSF109604">
    <property type="entry name" value="HD-domain/PDEase-like"/>
    <property type="match status" value="1"/>
</dbReference>
<sequence>AASPAAPPRPTARTASGPVPLTREFGSARRLAGKANKIISRVFLEARLGKVPRVADVAPVVEDIFASIQRNPYAFSGLMRCKAESEATYHHMLSVSALMVSLARQMRLPPGEMRLAGLAGLLLDVGLARVEADLPEVAQAVLSPARGEERELLGRHCLIGREMLVSAGDVPEEVLQAVMRHHERLDGEGYPQALDTRDLDVFSRMAAICDSYDLIVSGAVSGRALDPSEAMETLMGLSGSLDTEILARFKEALGVYPVGSFVQLRSGRIALVVDQCPGDPELPTVTAFYSLETNKHVRAKTIALAECYGEDAIVGVADLDALDLPSPEDLREALLSGRSRTDQIPYQKTSVVESAATMMSTSGTPERR</sequence>
<dbReference type="PROSITE" id="PS51832">
    <property type="entry name" value="HD_GYP"/>
    <property type="match status" value="1"/>
</dbReference>
<evidence type="ECO:0000313" key="4">
    <source>
        <dbReference type="Proteomes" id="UP001162802"/>
    </source>
</evidence>
<protein>
    <submittedName>
        <fullName evidence="3">HD domain-containing protein</fullName>
    </submittedName>
</protein>
<name>A0ABT0AGT0_9SPHN</name>
<dbReference type="EMBL" id="JALHAT010000040">
    <property type="protein sequence ID" value="MCJ1962387.1"/>
    <property type="molecule type" value="Genomic_DNA"/>
</dbReference>
<dbReference type="InterPro" id="IPR003607">
    <property type="entry name" value="HD/PDEase_dom"/>
</dbReference>
<comment type="caution">
    <text evidence="3">The sequence shown here is derived from an EMBL/GenBank/DDBJ whole genome shotgun (WGS) entry which is preliminary data.</text>
</comment>
<dbReference type="Pfam" id="PF13487">
    <property type="entry name" value="HD_5"/>
    <property type="match status" value="1"/>
</dbReference>
<gene>
    <name evidence="3" type="ORF">MTR65_16965</name>
</gene>
<dbReference type="PANTHER" id="PTHR43155:SF2">
    <property type="entry name" value="CYCLIC DI-GMP PHOSPHODIESTERASE PA4108"/>
    <property type="match status" value="1"/>
</dbReference>
<evidence type="ECO:0000259" key="2">
    <source>
        <dbReference type="PROSITE" id="PS51832"/>
    </source>
</evidence>
<dbReference type="InterPro" id="IPR037522">
    <property type="entry name" value="HD_GYP_dom"/>
</dbReference>
<proteinExistence type="predicted"/>
<feature type="region of interest" description="Disordered" evidence="1">
    <location>
        <begin position="1"/>
        <end position="21"/>
    </location>
</feature>
<feature type="non-terminal residue" evidence="3">
    <location>
        <position position="1"/>
    </location>
</feature>
<reference evidence="3" key="1">
    <citation type="submission" date="2022-03" db="EMBL/GenBank/DDBJ databases">
        <title>Identification of a novel bacterium isolated from mangrove sediments.</title>
        <authorList>
            <person name="Pan X."/>
        </authorList>
    </citation>
    <scope>NUCLEOTIDE SEQUENCE</scope>
    <source>
        <strain evidence="3">B2637</strain>
    </source>
</reference>
<feature type="compositionally biased region" description="Pro residues" evidence="1">
    <location>
        <begin position="1"/>
        <end position="10"/>
    </location>
</feature>
<dbReference type="RefSeq" id="WP_243802307.1">
    <property type="nucleotide sequence ID" value="NZ_JALHAT010000040.1"/>
</dbReference>
<evidence type="ECO:0000313" key="3">
    <source>
        <dbReference type="EMBL" id="MCJ1962387.1"/>
    </source>
</evidence>
<keyword evidence="4" id="KW-1185">Reference proteome</keyword>